<dbReference type="EMBL" id="CP046908">
    <property type="protein sequence ID" value="QGZ33924.1"/>
    <property type="molecule type" value="Genomic_DNA"/>
</dbReference>
<dbReference type="Proteomes" id="UP000435648">
    <property type="component" value="Chromosome"/>
</dbReference>
<sequence>MEALGLGGNRGEKLAAQQAAANQRRSLAQLAAQQAEADQGSSTPGGRRRQGGQLLTFLSGSGQETLG</sequence>
<accession>A0A857C4U0</accession>
<evidence type="ECO:0000256" key="1">
    <source>
        <dbReference type="SAM" id="MobiDB-lite"/>
    </source>
</evidence>
<feature type="region of interest" description="Disordered" evidence="1">
    <location>
        <begin position="1"/>
        <end position="67"/>
    </location>
</feature>
<evidence type="ECO:0000313" key="3">
    <source>
        <dbReference type="Proteomes" id="UP000435648"/>
    </source>
</evidence>
<organism evidence="2 3">
    <name type="scientific">Stappia indica</name>
    <dbReference type="NCBI Taxonomy" id="538381"/>
    <lineage>
        <taxon>Bacteria</taxon>
        <taxon>Pseudomonadati</taxon>
        <taxon>Pseudomonadota</taxon>
        <taxon>Alphaproteobacteria</taxon>
        <taxon>Hyphomicrobiales</taxon>
        <taxon>Stappiaceae</taxon>
        <taxon>Stappia</taxon>
    </lineage>
</organism>
<gene>
    <name evidence="2" type="ORF">GH266_05005</name>
</gene>
<proteinExistence type="predicted"/>
<feature type="compositionally biased region" description="Low complexity" evidence="1">
    <location>
        <begin position="14"/>
        <end position="39"/>
    </location>
</feature>
<dbReference type="AlphaFoldDB" id="A0A857C4U0"/>
<name>A0A857C4U0_9HYPH</name>
<protein>
    <submittedName>
        <fullName evidence="2">Uncharacterized protein</fullName>
    </submittedName>
</protein>
<dbReference type="RefSeq" id="WP_158192914.1">
    <property type="nucleotide sequence ID" value="NZ_CP046908.1"/>
</dbReference>
<feature type="compositionally biased region" description="Polar residues" evidence="1">
    <location>
        <begin position="56"/>
        <end position="67"/>
    </location>
</feature>
<reference evidence="2 3" key="1">
    <citation type="submission" date="2019-12" db="EMBL/GenBank/DDBJ databases">
        <title>The genome of Stappia indica PHM037.</title>
        <authorList>
            <person name="Kacar D."/>
            <person name="Galan B."/>
            <person name="Canedo L."/>
            <person name="Rodriguez P."/>
            <person name="de la Calle F."/>
            <person name="Garcia J.L."/>
        </authorList>
    </citation>
    <scope>NUCLEOTIDE SEQUENCE [LARGE SCALE GENOMIC DNA]</scope>
    <source>
        <strain evidence="2 3">PHM037</strain>
    </source>
</reference>
<evidence type="ECO:0000313" key="2">
    <source>
        <dbReference type="EMBL" id="QGZ33924.1"/>
    </source>
</evidence>
<dbReference type="KEGG" id="siw:GH266_05005"/>